<protein>
    <submittedName>
        <fullName evidence="2">DUF3108 domain-containing protein</fullName>
    </submittedName>
</protein>
<evidence type="ECO:0000256" key="1">
    <source>
        <dbReference type="SAM" id="SignalP"/>
    </source>
</evidence>
<evidence type="ECO:0000313" key="3">
    <source>
        <dbReference type="Proteomes" id="UP000811899"/>
    </source>
</evidence>
<dbReference type="RefSeq" id="WP_214170195.1">
    <property type="nucleotide sequence ID" value="NZ_JAHCVJ010000001.1"/>
</dbReference>
<gene>
    <name evidence="2" type="ORF">KI809_04005</name>
</gene>
<comment type="caution">
    <text evidence="2">The sequence shown here is derived from an EMBL/GenBank/DDBJ whole genome shotgun (WGS) entry which is preliminary data.</text>
</comment>
<dbReference type="AlphaFoldDB" id="A0AAW4L393"/>
<dbReference type="Pfam" id="PF11306">
    <property type="entry name" value="DUF3108"/>
    <property type="match status" value="1"/>
</dbReference>
<dbReference type="EMBL" id="JAHCVJ010000001">
    <property type="protein sequence ID" value="MBT0663458.1"/>
    <property type="molecule type" value="Genomic_DNA"/>
</dbReference>
<dbReference type="Proteomes" id="UP000811899">
    <property type="component" value="Unassembled WGS sequence"/>
</dbReference>
<feature type="signal peptide" evidence="1">
    <location>
        <begin position="1"/>
        <end position="25"/>
    </location>
</feature>
<organism evidence="2 3">
    <name type="scientific">Geoanaerobacter pelophilus</name>
    <dbReference type="NCBI Taxonomy" id="60036"/>
    <lineage>
        <taxon>Bacteria</taxon>
        <taxon>Pseudomonadati</taxon>
        <taxon>Thermodesulfobacteriota</taxon>
        <taxon>Desulfuromonadia</taxon>
        <taxon>Geobacterales</taxon>
        <taxon>Geobacteraceae</taxon>
        <taxon>Geoanaerobacter</taxon>
    </lineage>
</organism>
<keyword evidence="3" id="KW-1185">Reference proteome</keyword>
<keyword evidence="1" id="KW-0732">Signal</keyword>
<proteinExistence type="predicted"/>
<sequence length="245" mass="27714">MKLLAKIFASSLALFVLFASGSVFAAGRIPEKLIYRLSWSGIPVGTATQEIVDEGEVRRVVSTAKSNEWLSAFFPVNDRTDSFTTKEEPFPGKSYYFRMQIREGRRARDREITFDQAGRKAVYHDLMGTERVEVPIVENTYDIYSSFLHARFLDLQVGKPVYLHVLDGKELQRIEIRVLRKERVSTPVGEFDTIAIEPMVKPEGVFEGKKGAVIWLTDDHRRIPVKAQTKVKVGSVTALLIGGNY</sequence>
<dbReference type="InterPro" id="IPR021457">
    <property type="entry name" value="DUF3108"/>
</dbReference>
<accession>A0AAW4L393</accession>
<feature type="chain" id="PRO_5043778220" evidence="1">
    <location>
        <begin position="26"/>
        <end position="245"/>
    </location>
</feature>
<evidence type="ECO:0000313" key="2">
    <source>
        <dbReference type="EMBL" id="MBT0663458.1"/>
    </source>
</evidence>
<name>A0AAW4L393_9BACT</name>
<reference evidence="2 3" key="1">
    <citation type="submission" date="2021-05" db="EMBL/GenBank/DDBJ databases">
        <title>The draft genome of Geobacter pelophilus DSM 12255.</title>
        <authorList>
            <person name="Xu Z."/>
            <person name="Masuda Y."/>
            <person name="Itoh H."/>
            <person name="Senoo K."/>
        </authorList>
    </citation>
    <scope>NUCLEOTIDE SEQUENCE [LARGE SCALE GENOMIC DNA]</scope>
    <source>
        <strain evidence="2 3">DSM 12255</strain>
    </source>
</reference>